<reference evidence="6" key="2">
    <citation type="submission" date="2020-09" db="EMBL/GenBank/DDBJ databases">
        <authorList>
            <person name="Sun Q."/>
            <person name="Sedlacek I."/>
        </authorList>
    </citation>
    <scope>NUCLEOTIDE SEQUENCE</scope>
    <source>
        <strain evidence="6">CCM 7905</strain>
    </source>
</reference>
<dbReference type="Pfam" id="PF01812">
    <property type="entry name" value="5-FTHF_cyc-lig"/>
    <property type="match status" value="1"/>
</dbReference>
<feature type="binding site" evidence="4">
    <location>
        <begin position="6"/>
        <end position="10"/>
    </location>
    <ligand>
        <name>ATP</name>
        <dbReference type="ChEBI" id="CHEBI:30616"/>
    </ligand>
</feature>
<protein>
    <recommendedName>
        <fullName evidence="5">5-formyltetrahydrofolate cyclo-ligase</fullName>
        <ecNumber evidence="5">6.3.3.2</ecNumber>
    </recommendedName>
</protein>
<feature type="binding site" evidence="4">
    <location>
        <position position="50"/>
    </location>
    <ligand>
        <name>substrate</name>
    </ligand>
</feature>
<dbReference type="GO" id="GO:0046872">
    <property type="term" value="F:metal ion binding"/>
    <property type="evidence" value="ECO:0007669"/>
    <property type="project" value="UniProtKB-KW"/>
</dbReference>
<dbReference type="Gene3D" id="3.40.50.10420">
    <property type="entry name" value="NagB/RpiA/CoA transferase-like"/>
    <property type="match status" value="1"/>
</dbReference>
<accession>A0A917G0Y8</accession>
<dbReference type="GO" id="GO:0030272">
    <property type="term" value="F:5-formyltetrahydrofolate cyclo-ligase activity"/>
    <property type="evidence" value="ECO:0007669"/>
    <property type="project" value="UniProtKB-EC"/>
</dbReference>
<name>A0A917G0Y8_9NOCA</name>
<keyword evidence="7" id="KW-1185">Reference proteome</keyword>
<dbReference type="InterPro" id="IPR037171">
    <property type="entry name" value="NagB/RpiA_transferase-like"/>
</dbReference>
<gene>
    <name evidence="6" type="ORF">GCM10007304_34250</name>
</gene>
<dbReference type="PIRSF" id="PIRSF006806">
    <property type="entry name" value="FTHF_cligase"/>
    <property type="match status" value="1"/>
</dbReference>
<dbReference type="GO" id="GO:0005524">
    <property type="term" value="F:ATP binding"/>
    <property type="evidence" value="ECO:0007669"/>
    <property type="project" value="UniProtKB-KW"/>
</dbReference>
<reference evidence="6" key="1">
    <citation type="journal article" date="2014" name="Int. J. Syst. Evol. Microbiol.">
        <title>Complete genome sequence of Corynebacterium casei LMG S-19264T (=DSM 44701T), isolated from a smear-ripened cheese.</title>
        <authorList>
            <consortium name="US DOE Joint Genome Institute (JGI-PGF)"/>
            <person name="Walter F."/>
            <person name="Albersmeier A."/>
            <person name="Kalinowski J."/>
            <person name="Ruckert C."/>
        </authorList>
    </citation>
    <scope>NUCLEOTIDE SEQUENCE</scope>
    <source>
        <strain evidence="6">CCM 7905</strain>
    </source>
</reference>
<dbReference type="InterPro" id="IPR002698">
    <property type="entry name" value="FTHF_cligase"/>
</dbReference>
<dbReference type="AlphaFoldDB" id="A0A917G0Y8"/>
<keyword evidence="3 4" id="KW-0067">ATP-binding</keyword>
<dbReference type="EC" id="6.3.3.2" evidence="5"/>
<evidence type="ECO:0000256" key="1">
    <source>
        <dbReference type="ARBA" id="ARBA00010638"/>
    </source>
</evidence>
<comment type="catalytic activity">
    <reaction evidence="5">
        <text>(6S)-5-formyl-5,6,7,8-tetrahydrofolate + ATP = (6R)-5,10-methenyltetrahydrofolate + ADP + phosphate</text>
        <dbReference type="Rhea" id="RHEA:10488"/>
        <dbReference type="ChEBI" id="CHEBI:30616"/>
        <dbReference type="ChEBI" id="CHEBI:43474"/>
        <dbReference type="ChEBI" id="CHEBI:57455"/>
        <dbReference type="ChEBI" id="CHEBI:57457"/>
        <dbReference type="ChEBI" id="CHEBI:456216"/>
        <dbReference type="EC" id="6.3.3.2"/>
    </reaction>
</comment>
<comment type="caution">
    <text evidence="6">The sequence shown here is derived from an EMBL/GenBank/DDBJ whole genome shotgun (WGS) entry which is preliminary data.</text>
</comment>
<keyword evidence="5" id="KW-0479">Metal-binding</keyword>
<dbReference type="GO" id="GO:0009396">
    <property type="term" value="P:folic acid-containing compound biosynthetic process"/>
    <property type="evidence" value="ECO:0007669"/>
    <property type="project" value="TreeGrafter"/>
</dbReference>
<evidence type="ECO:0000256" key="2">
    <source>
        <dbReference type="ARBA" id="ARBA00022741"/>
    </source>
</evidence>
<dbReference type="EMBL" id="BMCU01000003">
    <property type="protein sequence ID" value="GGG17231.1"/>
    <property type="molecule type" value="Genomic_DNA"/>
</dbReference>
<feature type="binding site" evidence="4">
    <location>
        <position position="55"/>
    </location>
    <ligand>
        <name>substrate</name>
    </ligand>
</feature>
<evidence type="ECO:0000256" key="4">
    <source>
        <dbReference type="PIRSR" id="PIRSR006806-1"/>
    </source>
</evidence>
<evidence type="ECO:0000313" key="7">
    <source>
        <dbReference type="Proteomes" id="UP000654257"/>
    </source>
</evidence>
<proteinExistence type="inferred from homology"/>
<organism evidence="6 7">
    <name type="scientific">Rhodococcoides trifolii</name>
    <dbReference type="NCBI Taxonomy" id="908250"/>
    <lineage>
        <taxon>Bacteria</taxon>
        <taxon>Bacillati</taxon>
        <taxon>Actinomycetota</taxon>
        <taxon>Actinomycetes</taxon>
        <taxon>Mycobacteriales</taxon>
        <taxon>Nocardiaceae</taxon>
        <taxon>Rhodococcoides</taxon>
    </lineage>
</organism>
<sequence length="192" mass="20084">MAPAGKAQWRRRILDARRHRSLDLRAADASALSHVLSELASGASTVAAYVPVGSEPGSIAMLDAMRGAGARVLLPLAGEPGPLQWAFYSGPESLVPAPYGLREPSGSVLPPEAVADAEIVLVPALAIDRRGVRLGRGAGFYDRTLSLVSASADLVGVVYDDEYVDLLPGEQHDIAMTHVVTPGLGLRRAGAE</sequence>
<dbReference type="SUPFAM" id="SSF100950">
    <property type="entry name" value="NagB/RpiA/CoA transferase-like"/>
    <property type="match status" value="1"/>
</dbReference>
<dbReference type="NCBIfam" id="TIGR02727">
    <property type="entry name" value="MTHFS_bact"/>
    <property type="match status" value="1"/>
</dbReference>
<comment type="similarity">
    <text evidence="1 5">Belongs to the 5-formyltetrahydrofolate cyclo-ligase family.</text>
</comment>
<comment type="cofactor">
    <cofactor evidence="5">
        <name>Mg(2+)</name>
        <dbReference type="ChEBI" id="CHEBI:18420"/>
    </cofactor>
</comment>
<keyword evidence="5" id="KW-0460">Magnesium</keyword>
<dbReference type="PANTHER" id="PTHR23407">
    <property type="entry name" value="ATPASE INHIBITOR/5-FORMYLTETRAHYDROFOLATE CYCLO-LIGASE"/>
    <property type="match status" value="1"/>
</dbReference>
<feature type="binding site" evidence="4">
    <location>
        <begin position="133"/>
        <end position="141"/>
    </location>
    <ligand>
        <name>ATP</name>
        <dbReference type="ChEBI" id="CHEBI:30616"/>
    </ligand>
</feature>
<dbReference type="InterPro" id="IPR024185">
    <property type="entry name" value="FTHF_cligase-like_sf"/>
</dbReference>
<evidence type="ECO:0000256" key="3">
    <source>
        <dbReference type="ARBA" id="ARBA00022840"/>
    </source>
</evidence>
<evidence type="ECO:0000313" key="6">
    <source>
        <dbReference type="EMBL" id="GGG17231.1"/>
    </source>
</evidence>
<evidence type="ECO:0000256" key="5">
    <source>
        <dbReference type="RuleBase" id="RU361279"/>
    </source>
</evidence>
<dbReference type="RefSeq" id="WP_188546194.1">
    <property type="nucleotide sequence ID" value="NZ_BMCU01000003.1"/>
</dbReference>
<dbReference type="PANTHER" id="PTHR23407:SF1">
    <property type="entry name" value="5-FORMYLTETRAHYDROFOLATE CYCLO-LIGASE"/>
    <property type="match status" value="1"/>
</dbReference>
<dbReference type="GO" id="GO:0035999">
    <property type="term" value="P:tetrahydrofolate interconversion"/>
    <property type="evidence" value="ECO:0007669"/>
    <property type="project" value="TreeGrafter"/>
</dbReference>
<keyword evidence="2 4" id="KW-0547">Nucleotide-binding</keyword>
<dbReference type="Proteomes" id="UP000654257">
    <property type="component" value="Unassembled WGS sequence"/>
</dbReference>